<dbReference type="InterPro" id="IPR008983">
    <property type="entry name" value="Tumour_necrosis_fac-like_dom"/>
</dbReference>
<dbReference type="EMBL" id="CACVKT020008996">
    <property type="protein sequence ID" value="CAC5419143.1"/>
    <property type="molecule type" value="Genomic_DNA"/>
</dbReference>
<dbReference type="PANTHER" id="PTHR15427">
    <property type="entry name" value="EMILIN ELASTIN MICROFIBRIL INTERFACE-LOCATED PROTEIN ELASTIN MICROFIBRIL INTERFACER"/>
    <property type="match status" value="1"/>
</dbReference>
<dbReference type="OrthoDB" id="6099259at2759"/>
<evidence type="ECO:0000259" key="4">
    <source>
        <dbReference type="PROSITE" id="PS50871"/>
    </source>
</evidence>
<dbReference type="PANTHER" id="PTHR15427:SF50">
    <property type="entry name" value="COMPLEMENT C1Q TUMOR NECROSIS FACTOR-RELATED PROTEIN 2-LIKE"/>
    <property type="match status" value="1"/>
</dbReference>
<dbReference type="PROSITE" id="PS50871">
    <property type="entry name" value="C1Q"/>
    <property type="match status" value="1"/>
</dbReference>
<keyword evidence="3" id="KW-0732">Signal</keyword>
<evidence type="ECO:0000256" key="2">
    <source>
        <dbReference type="ARBA" id="ARBA00022525"/>
    </source>
</evidence>
<comment type="subcellular location">
    <subcellularLocation>
        <location evidence="1">Secreted</location>
    </subcellularLocation>
</comment>
<dbReference type="SMART" id="SM00110">
    <property type="entry name" value="C1Q"/>
    <property type="match status" value="1"/>
</dbReference>
<dbReference type="Proteomes" id="UP000507470">
    <property type="component" value="Unassembled WGS sequence"/>
</dbReference>
<dbReference type="AlphaFoldDB" id="A0A6J8EGR1"/>
<evidence type="ECO:0000313" key="5">
    <source>
        <dbReference type="EMBL" id="CAC5419143.1"/>
    </source>
</evidence>
<gene>
    <name evidence="5" type="ORF">MCOR_51528</name>
</gene>
<dbReference type="PRINTS" id="PR00007">
    <property type="entry name" value="COMPLEMNTC1Q"/>
</dbReference>
<dbReference type="SUPFAM" id="SSF49842">
    <property type="entry name" value="TNF-like"/>
    <property type="match status" value="1"/>
</dbReference>
<evidence type="ECO:0000256" key="1">
    <source>
        <dbReference type="ARBA" id="ARBA00004613"/>
    </source>
</evidence>
<accession>A0A6J8EGR1</accession>
<sequence length="188" mass="20463">MRIMNAVCCIVVVLVLSCHGHKTVSGTCSQNLENALFEDLLSMMMKIKGTGKGTDHQDETFSAFSASLTATKTLGAGEIVKFNKVITNVNNDYDPSTGIYTAPKPGVFQFSCTVMTPSGKTLHVGLWKNDTKTVTIYPGQTGYNMGTQNTILELKKGDKVYIKQFGSGKEIFSLSVDSYSVFSGYLIR</sequence>
<feature type="chain" id="PRO_5026815271" evidence="3">
    <location>
        <begin position="21"/>
        <end position="188"/>
    </location>
</feature>
<keyword evidence="6" id="KW-1185">Reference proteome</keyword>
<feature type="domain" description="C1q" evidence="4">
    <location>
        <begin position="57"/>
        <end position="188"/>
    </location>
</feature>
<dbReference type="PROSITE" id="PS51257">
    <property type="entry name" value="PROKAR_LIPOPROTEIN"/>
    <property type="match status" value="1"/>
</dbReference>
<feature type="signal peptide" evidence="3">
    <location>
        <begin position="1"/>
        <end position="20"/>
    </location>
</feature>
<dbReference type="Gene3D" id="2.60.120.40">
    <property type="match status" value="1"/>
</dbReference>
<dbReference type="InterPro" id="IPR001073">
    <property type="entry name" value="C1q_dom"/>
</dbReference>
<dbReference type="GO" id="GO:0005576">
    <property type="term" value="C:extracellular region"/>
    <property type="evidence" value="ECO:0007669"/>
    <property type="project" value="UniProtKB-SubCell"/>
</dbReference>
<organism evidence="5 6">
    <name type="scientific">Mytilus coruscus</name>
    <name type="common">Sea mussel</name>
    <dbReference type="NCBI Taxonomy" id="42192"/>
    <lineage>
        <taxon>Eukaryota</taxon>
        <taxon>Metazoa</taxon>
        <taxon>Spiralia</taxon>
        <taxon>Lophotrochozoa</taxon>
        <taxon>Mollusca</taxon>
        <taxon>Bivalvia</taxon>
        <taxon>Autobranchia</taxon>
        <taxon>Pteriomorphia</taxon>
        <taxon>Mytilida</taxon>
        <taxon>Mytiloidea</taxon>
        <taxon>Mytilidae</taxon>
        <taxon>Mytilinae</taxon>
        <taxon>Mytilus</taxon>
    </lineage>
</organism>
<proteinExistence type="predicted"/>
<name>A0A6J8EGR1_MYTCO</name>
<evidence type="ECO:0000256" key="3">
    <source>
        <dbReference type="SAM" id="SignalP"/>
    </source>
</evidence>
<dbReference type="InterPro" id="IPR050392">
    <property type="entry name" value="Collagen/C1q_domain"/>
</dbReference>
<protein>
    <submittedName>
        <fullName evidence="5">C1QL</fullName>
    </submittedName>
</protein>
<keyword evidence="2" id="KW-0964">Secreted</keyword>
<dbReference type="Pfam" id="PF00386">
    <property type="entry name" value="C1q"/>
    <property type="match status" value="1"/>
</dbReference>
<evidence type="ECO:0000313" key="6">
    <source>
        <dbReference type="Proteomes" id="UP000507470"/>
    </source>
</evidence>
<reference evidence="5 6" key="1">
    <citation type="submission" date="2020-06" db="EMBL/GenBank/DDBJ databases">
        <authorList>
            <person name="Li R."/>
            <person name="Bekaert M."/>
        </authorList>
    </citation>
    <scope>NUCLEOTIDE SEQUENCE [LARGE SCALE GENOMIC DNA]</scope>
    <source>
        <strain evidence="6">wild</strain>
    </source>
</reference>